<evidence type="ECO:0000313" key="1">
    <source>
        <dbReference type="EMBL" id="OQW85836.1"/>
    </source>
</evidence>
<reference evidence="1 2" key="1">
    <citation type="submission" date="2017-01" db="EMBL/GenBank/DDBJ databases">
        <title>Novel large sulfur bacteria in the metagenomes of groundwater-fed chemosynthetic microbial mats in the Lake Huron basin.</title>
        <authorList>
            <person name="Sharrar A.M."/>
            <person name="Flood B.E."/>
            <person name="Bailey J.V."/>
            <person name="Jones D.S."/>
            <person name="Biddanda B."/>
            <person name="Ruberg S.A."/>
            <person name="Marcus D.N."/>
            <person name="Dick G.J."/>
        </authorList>
    </citation>
    <scope>NUCLEOTIDE SEQUENCE [LARGE SCALE GENOMIC DNA]</scope>
    <source>
        <strain evidence="1">A7</strain>
    </source>
</reference>
<evidence type="ECO:0008006" key="3">
    <source>
        <dbReference type="Google" id="ProtNLM"/>
    </source>
</evidence>
<dbReference type="AlphaFoldDB" id="A0A1W9KNU2"/>
<name>A0A1W9KNU2_9BURK</name>
<gene>
    <name evidence="1" type="ORF">BWK72_20250</name>
</gene>
<sequence length="154" mass="18504">MSRSHPLREAIKKRFYPFAQDKGFVRGKATSLFVPFERVVGEKIQFFEIQWDKSHRPRFVINFGERASSEHQESGPLPASGRLQRWRGGSMRTWFQFSKPWDETLRTFRWSYQPDEVATHLIEYFPELEAWWRSKQAGPHVFIWPTQIKQPYQQ</sequence>
<evidence type="ECO:0000313" key="2">
    <source>
        <dbReference type="Proteomes" id="UP000192505"/>
    </source>
</evidence>
<dbReference type="EMBL" id="MTEI01000032">
    <property type="protein sequence ID" value="OQW85836.1"/>
    <property type="molecule type" value="Genomic_DNA"/>
</dbReference>
<proteinExistence type="predicted"/>
<dbReference type="Proteomes" id="UP000192505">
    <property type="component" value="Unassembled WGS sequence"/>
</dbReference>
<protein>
    <recommendedName>
        <fullName evidence="3">DUF4304 domain-containing protein</fullName>
    </recommendedName>
</protein>
<organism evidence="1 2">
    <name type="scientific">Rhodoferax ferrireducens</name>
    <dbReference type="NCBI Taxonomy" id="192843"/>
    <lineage>
        <taxon>Bacteria</taxon>
        <taxon>Pseudomonadati</taxon>
        <taxon>Pseudomonadota</taxon>
        <taxon>Betaproteobacteria</taxon>
        <taxon>Burkholderiales</taxon>
        <taxon>Comamonadaceae</taxon>
        <taxon>Rhodoferax</taxon>
    </lineage>
</organism>
<accession>A0A1W9KNU2</accession>
<comment type="caution">
    <text evidence="1">The sequence shown here is derived from an EMBL/GenBank/DDBJ whole genome shotgun (WGS) entry which is preliminary data.</text>
</comment>